<dbReference type="InterPro" id="IPR050282">
    <property type="entry name" value="Cycloisomerase_2"/>
</dbReference>
<dbReference type="EMBL" id="JAHLFU010000143">
    <property type="protein sequence ID" value="MBU3853513.1"/>
    <property type="molecule type" value="Genomic_DNA"/>
</dbReference>
<evidence type="ECO:0000256" key="2">
    <source>
        <dbReference type="ARBA" id="ARBA00022526"/>
    </source>
</evidence>
<feature type="chain" id="PRO_5039637776" evidence="3">
    <location>
        <begin position="24"/>
        <end position="376"/>
    </location>
</feature>
<dbReference type="GO" id="GO:0017057">
    <property type="term" value="F:6-phosphogluconolactonase activity"/>
    <property type="evidence" value="ECO:0007669"/>
    <property type="project" value="TreeGrafter"/>
</dbReference>
<dbReference type="FunFam" id="2.130.10.10:FF:000306">
    <property type="entry name" value="3-carboxymuconate cyclase"/>
    <property type="match status" value="1"/>
</dbReference>
<dbReference type="Pfam" id="PF10282">
    <property type="entry name" value="Lactonase"/>
    <property type="match status" value="1"/>
</dbReference>
<evidence type="ECO:0000313" key="5">
    <source>
        <dbReference type="Proteomes" id="UP000823865"/>
    </source>
</evidence>
<dbReference type="GO" id="GO:0006006">
    <property type="term" value="P:glucose metabolic process"/>
    <property type="evidence" value="ECO:0007669"/>
    <property type="project" value="UniProtKB-KW"/>
</dbReference>
<keyword evidence="2" id="KW-0119">Carbohydrate metabolism</keyword>
<dbReference type="SUPFAM" id="SSF51004">
    <property type="entry name" value="C-terminal (heme d1) domain of cytochrome cd1-nitrite reductase"/>
    <property type="match status" value="1"/>
</dbReference>
<dbReference type="PROSITE" id="PS51257">
    <property type="entry name" value="PROKAR_LIPOPROTEIN"/>
    <property type="match status" value="1"/>
</dbReference>
<gene>
    <name evidence="4" type="ORF">H9789_06815</name>
</gene>
<keyword evidence="3" id="KW-0732">Signal</keyword>
<comment type="similarity">
    <text evidence="1">Belongs to the cycloisomerase 2 family.</text>
</comment>
<dbReference type="GO" id="GO:0005829">
    <property type="term" value="C:cytosol"/>
    <property type="evidence" value="ECO:0007669"/>
    <property type="project" value="TreeGrafter"/>
</dbReference>
<dbReference type="AlphaFoldDB" id="A0A9E2L874"/>
<evidence type="ECO:0000256" key="3">
    <source>
        <dbReference type="SAM" id="SignalP"/>
    </source>
</evidence>
<dbReference type="InterPro" id="IPR011048">
    <property type="entry name" value="Haem_d1_sf"/>
</dbReference>
<evidence type="ECO:0000313" key="4">
    <source>
        <dbReference type="EMBL" id="MBU3853513.1"/>
    </source>
</evidence>
<keyword evidence="2" id="KW-0313">Glucose metabolism</keyword>
<organism evidence="4 5">
    <name type="scientific">Candidatus Paraprevotella stercoravium</name>
    <dbReference type="NCBI Taxonomy" id="2838725"/>
    <lineage>
        <taxon>Bacteria</taxon>
        <taxon>Pseudomonadati</taxon>
        <taxon>Bacteroidota</taxon>
        <taxon>Bacteroidia</taxon>
        <taxon>Bacteroidales</taxon>
        <taxon>Prevotellaceae</taxon>
        <taxon>Paraprevotella</taxon>
    </lineage>
</organism>
<evidence type="ECO:0000256" key="1">
    <source>
        <dbReference type="ARBA" id="ARBA00005564"/>
    </source>
</evidence>
<proteinExistence type="inferred from homology"/>
<dbReference type="Proteomes" id="UP000823865">
    <property type="component" value="Unassembled WGS sequence"/>
</dbReference>
<reference evidence="4" key="2">
    <citation type="submission" date="2021-04" db="EMBL/GenBank/DDBJ databases">
        <authorList>
            <person name="Gilroy R."/>
        </authorList>
    </citation>
    <scope>NUCLEOTIDE SEQUENCE</scope>
    <source>
        <strain evidence="4">G3-2149</strain>
    </source>
</reference>
<dbReference type="PANTHER" id="PTHR30344:SF1">
    <property type="entry name" value="6-PHOSPHOGLUCONOLACTONASE"/>
    <property type="match status" value="1"/>
</dbReference>
<dbReference type="Gene3D" id="2.130.10.10">
    <property type="entry name" value="YVTN repeat-like/Quinoprotein amine dehydrogenase"/>
    <property type="match status" value="1"/>
</dbReference>
<feature type="signal peptide" evidence="3">
    <location>
        <begin position="1"/>
        <end position="23"/>
    </location>
</feature>
<protein>
    <submittedName>
        <fullName evidence="4">Lactonase family protein</fullName>
    </submittedName>
</protein>
<name>A0A9E2L874_9BACT</name>
<dbReference type="InterPro" id="IPR019405">
    <property type="entry name" value="Lactonase_7-beta_prop"/>
</dbReference>
<reference evidence="4" key="1">
    <citation type="journal article" date="2021" name="PeerJ">
        <title>Extensive microbial diversity within the chicken gut microbiome revealed by metagenomics and culture.</title>
        <authorList>
            <person name="Gilroy R."/>
            <person name="Ravi A."/>
            <person name="Getino M."/>
            <person name="Pursley I."/>
            <person name="Horton D.L."/>
            <person name="Alikhan N.F."/>
            <person name="Baker D."/>
            <person name="Gharbi K."/>
            <person name="Hall N."/>
            <person name="Watson M."/>
            <person name="Adriaenssens E.M."/>
            <person name="Foster-Nyarko E."/>
            <person name="Jarju S."/>
            <person name="Secka A."/>
            <person name="Antonio M."/>
            <person name="Oren A."/>
            <person name="Chaudhuri R.R."/>
            <person name="La Ragione R."/>
            <person name="Hildebrand F."/>
            <person name="Pallen M.J."/>
        </authorList>
    </citation>
    <scope>NUCLEOTIDE SEQUENCE</scope>
    <source>
        <strain evidence="4">G3-2149</strain>
    </source>
</reference>
<sequence>MIKKNIWMAALCAATFLSGCGNSGTGKTETDEYYLLIGSYAPASEEGIKVYTFDQSSGKSEYVSGFKGISNPSYLTPSADGNRVYSVAEDEGKTASLHALTFDKEKGTLALQNEERTLGGAPCYVALSPDERYAVTANYLGGSISVFPIQQDGKIGTAHPIVFSGKGADAERQKQPHLHCILFTPDKRYLLASDLGTDRIYSFPLDASKILIDTTARKDISLPPATGPRHLAPSPDGKHIYLMSELSGQVVVFSYDEARLDTMQTVLADTCHAQGGADIHVSPDGHFVYASCRLQNDGIAIFEATEDGSLTKVGYQKTGGHPRNFAISPNGNYLLVACRDANTIEIYQRNPETGLLQDTGQRIEMPKPVCLKFVKR</sequence>
<dbReference type="InterPro" id="IPR015943">
    <property type="entry name" value="WD40/YVTN_repeat-like_dom_sf"/>
</dbReference>
<accession>A0A9E2L874</accession>
<dbReference type="PANTHER" id="PTHR30344">
    <property type="entry name" value="6-PHOSPHOGLUCONOLACTONASE-RELATED"/>
    <property type="match status" value="1"/>
</dbReference>
<comment type="caution">
    <text evidence="4">The sequence shown here is derived from an EMBL/GenBank/DDBJ whole genome shotgun (WGS) entry which is preliminary data.</text>
</comment>